<dbReference type="RefSeq" id="WP_146355072.1">
    <property type="nucleotide sequence ID" value="NZ_VOBR01000017.1"/>
</dbReference>
<organism evidence="2 3">
    <name type="scientific">Lentzea tibetensis</name>
    <dbReference type="NCBI Taxonomy" id="2591470"/>
    <lineage>
        <taxon>Bacteria</taxon>
        <taxon>Bacillati</taxon>
        <taxon>Actinomycetota</taxon>
        <taxon>Actinomycetes</taxon>
        <taxon>Pseudonocardiales</taxon>
        <taxon>Pseudonocardiaceae</taxon>
        <taxon>Lentzea</taxon>
    </lineage>
</organism>
<reference evidence="2 3" key="1">
    <citation type="submission" date="2019-07" db="EMBL/GenBank/DDBJ databases">
        <title>Lentzea xizangensis sp. nov., isolated from Qinghai-Tibetan Plateau Soils.</title>
        <authorList>
            <person name="Huang J."/>
        </authorList>
    </citation>
    <scope>NUCLEOTIDE SEQUENCE [LARGE SCALE GENOMIC DNA]</scope>
    <source>
        <strain evidence="2 3">FXJ1.1311</strain>
    </source>
</reference>
<accession>A0A563ENV7</accession>
<dbReference type="Proteomes" id="UP000316639">
    <property type="component" value="Unassembled WGS sequence"/>
</dbReference>
<gene>
    <name evidence="2" type="ORF">FKR81_25200</name>
</gene>
<dbReference type="OrthoDB" id="1493084at2"/>
<dbReference type="Pfam" id="PF18165">
    <property type="entry name" value="pP_pnuc_1"/>
    <property type="match status" value="1"/>
</dbReference>
<dbReference type="EMBL" id="VOBR01000017">
    <property type="protein sequence ID" value="TWP48981.1"/>
    <property type="molecule type" value="Genomic_DNA"/>
</dbReference>
<evidence type="ECO:0000313" key="3">
    <source>
        <dbReference type="Proteomes" id="UP000316639"/>
    </source>
</evidence>
<evidence type="ECO:0000259" key="1">
    <source>
        <dbReference type="Pfam" id="PF18165"/>
    </source>
</evidence>
<protein>
    <recommendedName>
        <fullName evidence="1">Predicted pPIWI-associating nuclease domain-containing protein</fullName>
    </recommendedName>
</protein>
<sequence>MTKLVNDHNRKVRANPRRLQSEIVRLNNQPAVVRYTVTRTSALNLHTLYRQVERTADTAGWDERSQTLVDFAEAEAANSALVANTLLGDTTNTENLTESTSLTDELNTVSSDLHSRWQGALYSINGSNPDAARHFCTSAREIIVKMIDLKASGAAVLEAHPDGKTPDGRVARRWKIQYLLDRYGAGHASLSEFVEADVNDVMNLFGDFNKATHGDAGQFDLAELRVIKTRVEGAVRFLSAVIRGI</sequence>
<comment type="caution">
    <text evidence="2">The sequence shown here is derived from an EMBL/GenBank/DDBJ whole genome shotgun (WGS) entry which is preliminary data.</text>
</comment>
<name>A0A563ENV7_9PSEU</name>
<dbReference type="InterPro" id="IPR040556">
    <property type="entry name" value="pP_pnuc_1"/>
</dbReference>
<proteinExistence type="predicted"/>
<feature type="domain" description="Predicted pPIWI-associating nuclease" evidence="1">
    <location>
        <begin position="107"/>
        <end position="238"/>
    </location>
</feature>
<keyword evidence="3" id="KW-1185">Reference proteome</keyword>
<evidence type="ECO:0000313" key="2">
    <source>
        <dbReference type="EMBL" id="TWP48981.1"/>
    </source>
</evidence>
<dbReference type="AlphaFoldDB" id="A0A563ENV7"/>